<gene>
    <name evidence="1" type="ORF">SMRZ_LOCUS7403</name>
</gene>
<keyword evidence="2" id="KW-1185">Reference proteome</keyword>
<name>A0A183LUC8_9TREM</name>
<dbReference type="AlphaFoldDB" id="A0A183LUC8"/>
<dbReference type="EMBL" id="UZAI01002979">
    <property type="protein sequence ID" value="VDO76144.1"/>
    <property type="molecule type" value="Genomic_DNA"/>
</dbReference>
<protein>
    <submittedName>
        <fullName evidence="1">Uncharacterized protein</fullName>
    </submittedName>
</protein>
<organism evidence="1 2">
    <name type="scientific">Schistosoma margrebowiei</name>
    <dbReference type="NCBI Taxonomy" id="48269"/>
    <lineage>
        <taxon>Eukaryota</taxon>
        <taxon>Metazoa</taxon>
        <taxon>Spiralia</taxon>
        <taxon>Lophotrochozoa</taxon>
        <taxon>Platyhelminthes</taxon>
        <taxon>Trematoda</taxon>
        <taxon>Digenea</taxon>
        <taxon>Strigeidida</taxon>
        <taxon>Schistosomatoidea</taxon>
        <taxon>Schistosomatidae</taxon>
        <taxon>Schistosoma</taxon>
    </lineage>
</organism>
<accession>A0A183LUC8</accession>
<evidence type="ECO:0000313" key="1">
    <source>
        <dbReference type="EMBL" id="VDO76144.1"/>
    </source>
</evidence>
<dbReference type="Proteomes" id="UP000277204">
    <property type="component" value="Unassembled WGS sequence"/>
</dbReference>
<reference evidence="1 2" key="1">
    <citation type="submission" date="2018-11" db="EMBL/GenBank/DDBJ databases">
        <authorList>
            <consortium name="Pathogen Informatics"/>
        </authorList>
    </citation>
    <scope>NUCLEOTIDE SEQUENCE [LARGE SCALE GENOMIC DNA]</scope>
    <source>
        <strain evidence="1 2">Zambia</strain>
    </source>
</reference>
<sequence>MEDVRTRRGDFIAPHHHHLVVAKMKLKLKKQLTTGETELRRFSTAFPQHTDKLNEFKIDFNNRVQVLPDLLK</sequence>
<proteinExistence type="predicted"/>
<evidence type="ECO:0000313" key="2">
    <source>
        <dbReference type="Proteomes" id="UP000277204"/>
    </source>
</evidence>